<dbReference type="Pfam" id="PF07364">
    <property type="entry name" value="DUF1485"/>
    <property type="match status" value="1"/>
</dbReference>
<name>A0A2M8Z1R0_9FIRM</name>
<reference evidence="3 4" key="1">
    <citation type="submission" date="2017-11" db="EMBL/GenBank/DDBJ databases">
        <title>Understudied soil microbes with underappreciated capabilities: Untangling the Clostridium saccharolyticum group.</title>
        <authorList>
            <person name="Leschine S."/>
        </authorList>
    </citation>
    <scope>NUCLEOTIDE SEQUENCE [LARGE SCALE GENOMIC DNA]</scope>
    <source>
        <strain evidence="3 4">18A</strain>
    </source>
</reference>
<comment type="caution">
    <text evidence="3">The sequence shown here is derived from an EMBL/GenBank/DDBJ whole genome shotgun (WGS) entry which is preliminary data.</text>
</comment>
<feature type="domain" description="Microcystin LR degradation protein MlrC N-terminal" evidence="2">
    <location>
        <begin position="2"/>
        <end position="286"/>
    </location>
</feature>
<protein>
    <submittedName>
        <fullName evidence="3">Microcystin degradation protein MlrC</fullName>
    </submittedName>
</protein>
<evidence type="ECO:0000259" key="1">
    <source>
        <dbReference type="Pfam" id="PF07171"/>
    </source>
</evidence>
<feature type="domain" description="Microcystin LR degradation protein MlrC C-terminal" evidence="1">
    <location>
        <begin position="296"/>
        <end position="471"/>
    </location>
</feature>
<evidence type="ECO:0000313" key="4">
    <source>
        <dbReference type="Proteomes" id="UP000231092"/>
    </source>
</evidence>
<dbReference type="OrthoDB" id="9815420at2"/>
<dbReference type="InterPro" id="IPR010799">
    <property type="entry name" value="MlrC_C"/>
</dbReference>
<sequence length="482" mass="53588">MKVLIAQFVIESNANIPYKSKLENFNLLLGEDCIREMNCENVFGREGIEIIPSIYANAAAGGVLEKDAFDFIENRILEDVKKHIHEIDGIYLHLHGASEVEDLDGGSGDHHIVKEIRKLVGPYLPVAVVCDPHGNLSKEYVESTTLIRSYRNSPHTDIKETISFICEKMAALLKTRQNITPVYRKLPMILGGEQSVSADEPVKSINQYLEELEEDKRILSCSWHVGYIRHDCDVAGCGIVVIPATETDQEYANIIADKLAKYVWDKRHEFHYTGLTAPPEEAMKMALEFKGMPVFITDSGDNVTSGAVGGNTFLLRQVLALDNTCNKKFLFAGINDADALIKLAGLQEEEETSISLGINLDELSAKVDLDVTVKAKGYLAGYSYVGEGNFGDCIAIGVKDKPIDIIVSGNNHPFVEIHQFHTAGVNYEDYDIIIVKQGYIFPELKEEGKLTVMSLTQGATLQDTSKLPFKRIMRPMFPIDDI</sequence>
<proteinExistence type="predicted"/>
<gene>
    <name evidence="3" type="ORF">H171_0844</name>
</gene>
<dbReference type="Proteomes" id="UP000231092">
    <property type="component" value="Unassembled WGS sequence"/>
</dbReference>
<dbReference type="RefSeq" id="WP_100304028.1">
    <property type="nucleotide sequence ID" value="NZ_PGET01000001.1"/>
</dbReference>
<dbReference type="Pfam" id="PF07171">
    <property type="entry name" value="MlrC_C"/>
    <property type="match status" value="1"/>
</dbReference>
<dbReference type="EMBL" id="PGET01000001">
    <property type="protein sequence ID" value="PJJ27379.1"/>
    <property type="molecule type" value="Genomic_DNA"/>
</dbReference>
<dbReference type="InterPro" id="IPR015995">
    <property type="entry name" value="MlrC_N"/>
</dbReference>
<organism evidence="3 4">
    <name type="scientific">[Clostridium] celerecrescens 18A</name>
    <dbReference type="NCBI Taxonomy" id="1286362"/>
    <lineage>
        <taxon>Bacteria</taxon>
        <taxon>Bacillati</taxon>
        <taxon>Bacillota</taxon>
        <taxon>Clostridia</taxon>
        <taxon>Lachnospirales</taxon>
        <taxon>Lachnospiraceae</taxon>
        <taxon>Lacrimispora</taxon>
    </lineage>
</organism>
<accession>A0A2M8Z1R0</accession>
<dbReference type="AlphaFoldDB" id="A0A2M8Z1R0"/>
<evidence type="ECO:0000259" key="2">
    <source>
        <dbReference type="Pfam" id="PF07364"/>
    </source>
</evidence>
<evidence type="ECO:0000313" key="3">
    <source>
        <dbReference type="EMBL" id="PJJ27379.1"/>
    </source>
</evidence>